<comment type="similarity">
    <text evidence="1">Belongs to the universal ribosomal protein uS8 family.</text>
</comment>
<proteinExistence type="inferred from homology"/>
<evidence type="ECO:0000256" key="4">
    <source>
        <dbReference type="ARBA" id="ARBA00035422"/>
    </source>
</evidence>
<dbReference type="GO" id="GO:0005840">
    <property type="term" value="C:ribosome"/>
    <property type="evidence" value="ECO:0007669"/>
    <property type="project" value="UniProtKB-KW"/>
</dbReference>
<organism evidence="5">
    <name type="scientific">Capra hircus</name>
    <name type="common">Goat</name>
    <dbReference type="NCBI Taxonomy" id="9925"/>
    <lineage>
        <taxon>Eukaryota</taxon>
        <taxon>Metazoa</taxon>
        <taxon>Chordata</taxon>
        <taxon>Craniata</taxon>
        <taxon>Vertebrata</taxon>
        <taxon>Euteleostomi</taxon>
        <taxon>Mammalia</taxon>
        <taxon>Eutheria</taxon>
        <taxon>Laurasiatheria</taxon>
        <taxon>Artiodactyla</taxon>
        <taxon>Ruminantia</taxon>
        <taxon>Pecora</taxon>
        <taxon>Bovidae</taxon>
        <taxon>Caprinae</taxon>
        <taxon>Capra</taxon>
    </lineage>
</organism>
<dbReference type="GO" id="GO:1990904">
    <property type="term" value="C:ribonucleoprotein complex"/>
    <property type="evidence" value="ECO:0007669"/>
    <property type="project" value="UniProtKB-KW"/>
</dbReference>
<dbReference type="GO" id="GO:0006412">
    <property type="term" value="P:translation"/>
    <property type="evidence" value="ECO:0007669"/>
    <property type="project" value="InterPro"/>
</dbReference>
<dbReference type="PANTHER" id="PTHR11758">
    <property type="entry name" value="40S RIBOSOMAL PROTEIN S15A"/>
    <property type="match status" value="1"/>
</dbReference>
<evidence type="ECO:0000256" key="1">
    <source>
        <dbReference type="ARBA" id="ARBA00006471"/>
    </source>
</evidence>
<protein>
    <recommendedName>
        <fullName evidence="4">40S ribosomal protein S15a</fullName>
    </recommendedName>
</protein>
<keyword evidence="2" id="KW-0689">Ribosomal protein</keyword>
<dbReference type="Ensembl" id="ENSCHIT00010003995.1">
    <property type="protein sequence ID" value="ENSCHIP00010002933.1"/>
    <property type="gene ID" value="ENSCHIG00010002084.1"/>
</dbReference>
<evidence type="ECO:0000256" key="2">
    <source>
        <dbReference type="ARBA" id="ARBA00022980"/>
    </source>
</evidence>
<dbReference type="InterPro" id="IPR035987">
    <property type="entry name" value="Ribosomal_uS8_sf"/>
</dbReference>
<keyword evidence="3" id="KW-0687">Ribonucleoprotein</keyword>
<reference evidence="5" key="2">
    <citation type="submission" date="2025-08" db="UniProtKB">
        <authorList>
            <consortium name="Ensembl"/>
        </authorList>
    </citation>
    <scope>IDENTIFICATION</scope>
</reference>
<accession>A0A8C2NFD9</accession>
<dbReference type="GO" id="GO:0003735">
    <property type="term" value="F:structural constituent of ribosome"/>
    <property type="evidence" value="ECO:0007669"/>
    <property type="project" value="InterPro"/>
</dbReference>
<name>A0A8C2NFD9_CAPHI</name>
<evidence type="ECO:0000256" key="3">
    <source>
        <dbReference type="ARBA" id="ARBA00023274"/>
    </source>
</evidence>
<reference evidence="5" key="1">
    <citation type="submission" date="2019-03" db="EMBL/GenBank/DDBJ databases">
        <title>Genome sequencing and reference-guided assembly of Black Bengal Goat (Capra hircus).</title>
        <authorList>
            <person name="Siddiki A.Z."/>
            <person name="Baten A."/>
            <person name="Billah M."/>
            <person name="Alam M.A.U."/>
            <person name="Shawrob K.S.M."/>
            <person name="Saha S."/>
            <person name="Chowdhury M."/>
            <person name="Rahman A.H."/>
            <person name="Stear M."/>
            <person name="Miah G."/>
            <person name="Das G.B."/>
            <person name="Hossain M.M."/>
            <person name="Kumkum M."/>
            <person name="Islam M.S."/>
            <person name="Mollah A.M."/>
            <person name="Ahsan A."/>
            <person name="Tusar F."/>
            <person name="Khan M.K.I."/>
        </authorList>
    </citation>
    <scope>NUCLEOTIDE SEQUENCE [LARGE SCALE GENOMIC DNA]</scope>
</reference>
<sequence>MVHTKVPADALKSINNAERRGKYQVLTRLAPVSFCDNMIMKHDYTSEFEINDCRVEKTTVNLTGRSNKCGVISP</sequence>
<dbReference type="InterPro" id="IPR000630">
    <property type="entry name" value="Ribosomal_uS8"/>
</dbReference>
<dbReference type="SUPFAM" id="SSF56047">
    <property type="entry name" value="Ribosomal protein S8"/>
    <property type="match status" value="1"/>
</dbReference>
<evidence type="ECO:0000313" key="5">
    <source>
        <dbReference type="Ensembl" id="ENSCHIP00010002933.1"/>
    </source>
</evidence>
<dbReference type="Gene3D" id="3.30.1370.30">
    <property type="match status" value="1"/>
</dbReference>
<dbReference type="AlphaFoldDB" id="A0A8C2NFD9"/>